<dbReference type="Proteomes" id="UP001314170">
    <property type="component" value="Unassembled WGS sequence"/>
</dbReference>
<dbReference type="EMBL" id="CAWUPB010001009">
    <property type="protein sequence ID" value="CAK7336842.1"/>
    <property type="molecule type" value="Genomic_DNA"/>
</dbReference>
<dbReference type="AlphaFoldDB" id="A0AAV1RMQ8"/>
<reference evidence="1 2" key="1">
    <citation type="submission" date="2024-01" db="EMBL/GenBank/DDBJ databases">
        <authorList>
            <person name="Waweru B."/>
        </authorList>
    </citation>
    <scope>NUCLEOTIDE SEQUENCE [LARGE SCALE GENOMIC DNA]</scope>
</reference>
<organism evidence="1 2">
    <name type="scientific">Dovyalis caffra</name>
    <dbReference type="NCBI Taxonomy" id="77055"/>
    <lineage>
        <taxon>Eukaryota</taxon>
        <taxon>Viridiplantae</taxon>
        <taxon>Streptophyta</taxon>
        <taxon>Embryophyta</taxon>
        <taxon>Tracheophyta</taxon>
        <taxon>Spermatophyta</taxon>
        <taxon>Magnoliopsida</taxon>
        <taxon>eudicotyledons</taxon>
        <taxon>Gunneridae</taxon>
        <taxon>Pentapetalae</taxon>
        <taxon>rosids</taxon>
        <taxon>fabids</taxon>
        <taxon>Malpighiales</taxon>
        <taxon>Salicaceae</taxon>
        <taxon>Flacourtieae</taxon>
        <taxon>Dovyalis</taxon>
    </lineage>
</organism>
<evidence type="ECO:0000313" key="1">
    <source>
        <dbReference type="EMBL" id="CAK7336842.1"/>
    </source>
</evidence>
<keyword evidence="2" id="KW-1185">Reference proteome</keyword>
<sequence>MGALLSRFDHRALIWCRSWHTESAKVGTHGVFHLCKDVVVFLENVMREVPALATPTDHSATTSFSKDGTLSIWMESPFLNTLIPLGSSPSAVNQPVVS</sequence>
<accession>A0AAV1RMQ8</accession>
<comment type="caution">
    <text evidence="1">The sequence shown here is derived from an EMBL/GenBank/DDBJ whole genome shotgun (WGS) entry which is preliminary data.</text>
</comment>
<evidence type="ECO:0000313" key="2">
    <source>
        <dbReference type="Proteomes" id="UP001314170"/>
    </source>
</evidence>
<proteinExistence type="predicted"/>
<protein>
    <submittedName>
        <fullName evidence="1">Uncharacterized protein</fullName>
    </submittedName>
</protein>
<name>A0AAV1RMQ8_9ROSI</name>
<gene>
    <name evidence="1" type="ORF">DCAF_LOCUS11864</name>
</gene>